<organism evidence="4 5">
    <name type="scientific">Muricoprocola aceti</name>
    <dbReference type="NCBI Taxonomy" id="2981772"/>
    <lineage>
        <taxon>Bacteria</taxon>
        <taxon>Bacillati</taxon>
        <taxon>Bacillota</taxon>
        <taxon>Clostridia</taxon>
        <taxon>Lachnospirales</taxon>
        <taxon>Lachnospiraceae</taxon>
        <taxon>Muricoprocola</taxon>
    </lineage>
</organism>
<name>A0ABT2SNI2_9FIRM</name>
<feature type="domain" description="HipA-like C-terminal" evidence="3">
    <location>
        <begin position="156"/>
        <end position="350"/>
    </location>
</feature>
<evidence type="ECO:0000313" key="4">
    <source>
        <dbReference type="EMBL" id="MCU6726031.1"/>
    </source>
</evidence>
<keyword evidence="5" id="KW-1185">Reference proteome</keyword>
<dbReference type="Gene3D" id="1.10.1070.20">
    <property type="match status" value="1"/>
</dbReference>
<dbReference type="Pfam" id="PF07804">
    <property type="entry name" value="HipA_C"/>
    <property type="match status" value="1"/>
</dbReference>
<dbReference type="Proteomes" id="UP001652338">
    <property type="component" value="Unassembled WGS sequence"/>
</dbReference>
<evidence type="ECO:0000256" key="2">
    <source>
        <dbReference type="ARBA" id="ARBA00022777"/>
    </source>
</evidence>
<keyword evidence="2" id="KW-0418">Kinase</keyword>
<evidence type="ECO:0000256" key="1">
    <source>
        <dbReference type="ARBA" id="ARBA00022679"/>
    </source>
</evidence>
<proteinExistence type="predicted"/>
<evidence type="ECO:0000259" key="3">
    <source>
        <dbReference type="Pfam" id="PF07804"/>
    </source>
</evidence>
<reference evidence="4 5" key="1">
    <citation type="journal article" date="2021" name="ISME Commun">
        <title>Automated analysis of genomic sequences facilitates high-throughput and comprehensive description of bacteria.</title>
        <authorList>
            <person name="Hitch T.C.A."/>
        </authorList>
    </citation>
    <scope>NUCLEOTIDE SEQUENCE [LARGE SCALE GENOMIC DNA]</scope>
    <source>
        <strain evidence="4 5">Sanger_29</strain>
    </source>
</reference>
<evidence type="ECO:0000313" key="5">
    <source>
        <dbReference type="Proteomes" id="UP001652338"/>
    </source>
</evidence>
<dbReference type="EMBL" id="JAOQKE010000017">
    <property type="protein sequence ID" value="MCU6726031.1"/>
    <property type="molecule type" value="Genomic_DNA"/>
</dbReference>
<dbReference type="RefSeq" id="WP_262655285.1">
    <property type="nucleotide sequence ID" value="NZ_JAOQKE010000017.1"/>
</dbReference>
<sequence length="409" mass="46899">MRCTLMHKRIPVVELELDDATGFISGLYEVYAPEHLPVGVPVKKGMADRSALNAWWMDRSIPGSRSGIREALEQLDITDTKLLLVRCYGLSLSDQYWICPVGMDLKWEDINFFDHAFSDDIGDILLGSKKEKVEFDFSSPDNTSDGCLKKRWKILNGQRCLIKGGSNPFRQQPFNEVIASGIMNRLGIEHIPYELVWDEEMPYSICRDFVTRDTELIGAWRIFQTQKKANSVSVYQHYVDCCAELGIDIIPAMNRMIVVDYIIANEDRHLNNFGLVREAESLKWLGAAPIFDSGSSFGYDKLPFEILSGKHITCKPFKNHHEEQLKLVSSFEWIEFEKLKDAGELIRSAFDDERAVQFINEKRVDSIVTSTEKRIRILEEYALHFNGKSATMSTEDDVKKNTAENYLNR</sequence>
<protein>
    <submittedName>
        <fullName evidence="4">HipA domain-containing protein</fullName>
    </submittedName>
</protein>
<dbReference type="InterPro" id="IPR012893">
    <property type="entry name" value="HipA-like_C"/>
</dbReference>
<accession>A0ABT2SNI2</accession>
<keyword evidence="1" id="KW-0808">Transferase</keyword>
<comment type="caution">
    <text evidence="4">The sequence shown here is derived from an EMBL/GenBank/DDBJ whole genome shotgun (WGS) entry which is preliminary data.</text>
</comment>
<gene>
    <name evidence="4" type="ORF">OCV47_11890</name>
</gene>